<name>A0ABT3RNM1_9BACT</name>
<evidence type="ECO:0000259" key="2">
    <source>
        <dbReference type="Pfam" id="PF00501"/>
    </source>
</evidence>
<dbReference type="PANTHER" id="PTHR43201:SF8">
    <property type="entry name" value="ACYL-COA SYNTHETASE FAMILY MEMBER 3"/>
    <property type="match status" value="1"/>
</dbReference>
<dbReference type="Proteomes" id="UP001209885">
    <property type="component" value="Unassembled WGS sequence"/>
</dbReference>
<gene>
    <name evidence="4" type="ORF">OO013_04885</name>
</gene>
<dbReference type="RefSeq" id="WP_266055562.1">
    <property type="nucleotide sequence ID" value="NZ_JAPFQN010000003.1"/>
</dbReference>
<evidence type="ECO:0000313" key="4">
    <source>
        <dbReference type="EMBL" id="MCX2743187.1"/>
    </source>
</evidence>
<evidence type="ECO:0000256" key="1">
    <source>
        <dbReference type="ARBA" id="ARBA00006432"/>
    </source>
</evidence>
<comment type="similarity">
    <text evidence="1">Belongs to the ATP-dependent AMP-binding enzyme family.</text>
</comment>
<protein>
    <submittedName>
        <fullName evidence="4">Acyl-CoA synthetase</fullName>
    </submittedName>
</protein>
<dbReference type="InterPro" id="IPR042099">
    <property type="entry name" value="ANL_N_sf"/>
</dbReference>
<dbReference type="PROSITE" id="PS00455">
    <property type="entry name" value="AMP_BINDING"/>
    <property type="match status" value="1"/>
</dbReference>
<sequence>MSSLLVENILNNKETVVKGEPDLSYEDLKKGSEKVADFLLSEKGDLTGKTVLSFLKPGEDYLYAMIGTWLAGGIFVPMPVSYPMSELEHYVKDSQSDVLLTSFSDLKKQLPDSFPFLQIGFVDRIVDDEKISGHLGVDVNEDDSALMIYTSGTTGKPKGVVHTFASIKSQVDTLIDAWKWRKSDYIVNPLPMHHVHGIVNITLCALTVGAKVEFLKFNKKELYDKLRNSDSTVFMAVPTIYRKLIDEHESRDISEQEDFTKACQSMRLMVSGSAALPLSVLKKWQEISGHFLLERYGMSETGMVLSNDYEGDRFEGMVGKPLKGIEVKIATEEESSNTGELLVKGDQLFKEYWNKPEATNEAFDQDGWFKTGDRVKVSENGVFKILGRYSVDILKVGGYKISSNDIEEVLRKHEFVKDAAVVGIPNEEYGEVIAAAIVFKDEYSQEKYLSVLEDYALLHLARHKIPQIWKRVEELPQNAMGKVVKPKVKELISQSLN</sequence>
<comment type="caution">
    <text evidence="4">The sequence shown here is derived from an EMBL/GenBank/DDBJ whole genome shotgun (WGS) entry which is preliminary data.</text>
</comment>
<dbReference type="Pfam" id="PF00501">
    <property type="entry name" value="AMP-binding"/>
    <property type="match status" value="1"/>
</dbReference>
<dbReference type="InterPro" id="IPR020845">
    <property type="entry name" value="AMP-binding_CS"/>
</dbReference>
<accession>A0ABT3RNM1</accession>
<dbReference type="Gene3D" id="3.40.50.12780">
    <property type="entry name" value="N-terminal domain of ligase-like"/>
    <property type="match status" value="1"/>
</dbReference>
<dbReference type="CDD" id="cd05941">
    <property type="entry name" value="MCS"/>
    <property type="match status" value="1"/>
</dbReference>
<evidence type="ECO:0000259" key="3">
    <source>
        <dbReference type="Pfam" id="PF13193"/>
    </source>
</evidence>
<dbReference type="InterPro" id="IPR025110">
    <property type="entry name" value="AMP-bd_C"/>
</dbReference>
<reference evidence="4 5" key="1">
    <citation type="submission" date="2022-11" db="EMBL/GenBank/DDBJ databases">
        <title>The characterization of three novel Bacteroidetes species and genomic analysis of their roles in tidal elemental geochemical cycles.</title>
        <authorList>
            <person name="Ma K."/>
        </authorList>
    </citation>
    <scope>NUCLEOTIDE SEQUENCE [LARGE SCALE GENOMIC DNA]</scope>
    <source>
        <strain evidence="4 5">M17</strain>
    </source>
</reference>
<organism evidence="4 5">
    <name type="scientific">Mangrovivirga halotolerans</name>
    <dbReference type="NCBI Taxonomy" id="2993936"/>
    <lineage>
        <taxon>Bacteria</taxon>
        <taxon>Pseudomonadati</taxon>
        <taxon>Bacteroidota</taxon>
        <taxon>Cytophagia</taxon>
        <taxon>Cytophagales</taxon>
        <taxon>Mangrovivirgaceae</taxon>
        <taxon>Mangrovivirga</taxon>
    </lineage>
</organism>
<dbReference type="PANTHER" id="PTHR43201">
    <property type="entry name" value="ACYL-COA SYNTHETASE"/>
    <property type="match status" value="1"/>
</dbReference>
<evidence type="ECO:0000313" key="5">
    <source>
        <dbReference type="Proteomes" id="UP001209885"/>
    </source>
</evidence>
<dbReference type="InterPro" id="IPR045851">
    <property type="entry name" value="AMP-bd_C_sf"/>
</dbReference>
<dbReference type="SUPFAM" id="SSF56801">
    <property type="entry name" value="Acetyl-CoA synthetase-like"/>
    <property type="match status" value="1"/>
</dbReference>
<keyword evidence="5" id="KW-1185">Reference proteome</keyword>
<dbReference type="InterPro" id="IPR000873">
    <property type="entry name" value="AMP-dep_synth/lig_dom"/>
</dbReference>
<feature type="domain" description="AMP-binding enzyme C-terminal" evidence="3">
    <location>
        <begin position="406"/>
        <end position="482"/>
    </location>
</feature>
<dbReference type="Gene3D" id="3.30.300.30">
    <property type="match status" value="1"/>
</dbReference>
<dbReference type="EMBL" id="JAPFQN010000003">
    <property type="protein sequence ID" value="MCX2743187.1"/>
    <property type="molecule type" value="Genomic_DNA"/>
</dbReference>
<feature type="domain" description="AMP-dependent synthetase/ligase" evidence="2">
    <location>
        <begin position="13"/>
        <end position="353"/>
    </location>
</feature>
<dbReference type="Pfam" id="PF13193">
    <property type="entry name" value="AMP-binding_C"/>
    <property type="match status" value="1"/>
</dbReference>
<proteinExistence type="inferred from homology"/>